<keyword evidence="3" id="KW-1185">Reference proteome</keyword>
<protein>
    <submittedName>
        <fullName evidence="2">TIGR04066 family peptide maturation system protein</fullName>
    </submittedName>
</protein>
<dbReference type="AlphaFoldDB" id="A0A1Z2XP88"/>
<dbReference type="EMBL" id="CP065321">
    <property type="protein sequence ID" value="QQR29547.1"/>
    <property type="molecule type" value="Genomic_DNA"/>
</dbReference>
<dbReference type="EMBL" id="CP021422">
    <property type="protein sequence ID" value="ASB40257.1"/>
    <property type="molecule type" value="Genomic_DNA"/>
</dbReference>
<evidence type="ECO:0000313" key="3">
    <source>
        <dbReference type="Proteomes" id="UP000196710"/>
    </source>
</evidence>
<evidence type="ECO:0000313" key="1">
    <source>
        <dbReference type="EMBL" id="ASB40257.1"/>
    </source>
</evidence>
<dbReference type="Gene3D" id="3.40.50.300">
    <property type="entry name" value="P-loop containing nucleotide triphosphate hydrolases"/>
    <property type="match status" value="1"/>
</dbReference>
<evidence type="ECO:0000313" key="4">
    <source>
        <dbReference type="Proteomes" id="UP000596035"/>
    </source>
</evidence>
<dbReference type="Proteomes" id="UP000196710">
    <property type="component" value="Chromosome"/>
</dbReference>
<accession>A0A1Z2XP88</accession>
<dbReference type="Proteomes" id="UP000596035">
    <property type="component" value="Chromosome"/>
</dbReference>
<reference evidence="3" key="2">
    <citation type="submission" date="2017-05" db="EMBL/GenBank/DDBJ databases">
        <title>Improved OligoMM genomes.</title>
        <authorList>
            <person name="Garzetti D."/>
        </authorList>
    </citation>
    <scope>NUCLEOTIDE SEQUENCE [LARGE SCALE GENOMIC DNA]</scope>
    <source>
        <strain evidence="3">KB18</strain>
    </source>
</reference>
<dbReference type="NCBIfam" id="TIGR04066">
    <property type="entry name" value="nat_prod_clost"/>
    <property type="match status" value="1"/>
</dbReference>
<evidence type="ECO:0000313" key="2">
    <source>
        <dbReference type="EMBL" id="QQR29547.1"/>
    </source>
</evidence>
<sequence>MNLLVYPSSKEVSALARHSEMVKEFDEITFLVPKGIAQEGVDFALLDGGHTTGKKISTDLKAKIDTADAILFPESIRSFSENYIKEIFLSSMQKHKQVFTEYLPCGIEKNSVFLLGDNDESPNFMTDDGHDNVYGIPIPVIFVLGAGPNTQKFLVQIAICDFFERRGYSVSLIGSSRLSKFFGFPSLPNWMYQNGISERDKIIALNRFFYNQYIISNPDVMIIGIPGGFMPMNPMKYEEMGIWSYLIANAVTPDATVFCSYSIDFEPNAIEWQKNICRYKLNSPFKHIAISNTSINLSLESRRYEYGTIPLSSIKSIPLPICEETEFFYSGDDESMRNMGKSLINFLEDNV</sequence>
<proteinExistence type="predicted"/>
<dbReference type="InterPro" id="IPR027417">
    <property type="entry name" value="P-loop_NTPase"/>
</dbReference>
<name>A0A1Z2XP88_9FIRM</name>
<dbReference type="KEGG" id="amur:ADH66_06050"/>
<reference evidence="1" key="1">
    <citation type="journal article" date="2017" name="Genome Announc.">
        <title>High-Quality Whole-Genome Sequences of the Oligo-Mouse-Microbiota Bacterial Community.</title>
        <authorList>
            <person name="Garzetti D."/>
            <person name="Brugiroux S."/>
            <person name="Bunk B."/>
            <person name="Pukall R."/>
            <person name="McCoy K.D."/>
            <person name="Macpherson A.J."/>
            <person name="Stecher B."/>
        </authorList>
    </citation>
    <scope>NUCLEOTIDE SEQUENCE</scope>
    <source>
        <strain evidence="1">KB18</strain>
    </source>
</reference>
<dbReference type="RefSeq" id="WP_066534359.1">
    <property type="nucleotide sequence ID" value="NZ_CP021422.1"/>
</dbReference>
<reference evidence="2 4" key="3">
    <citation type="submission" date="2020-11" db="EMBL/GenBank/DDBJ databases">
        <title>Closed and high quality bacterial genomes of the OMM12 community.</title>
        <authorList>
            <person name="Marbouty M."/>
            <person name="Lamy-Besnier Q."/>
            <person name="Debarbieux L."/>
            <person name="Koszul R."/>
        </authorList>
    </citation>
    <scope>NUCLEOTIDE SEQUENCE [LARGE SCALE GENOMIC DNA]</scope>
    <source>
        <strain evidence="2 4">KB18</strain>
    </source>
</reference>
<gene>
    <name evidence="1" type="ORF">ADH66_06050</name>
    <name evidence="2" type="ORF">I5Q82_16145</name>
</gene>
<organism evidence="2 4">
    <name type="scientific">Acutalibacter muris</name>
    <dbReference type="NCBI Taxonomy" id="1796620"/>
    <lineage>
        <taxon>Bacteria</taxon>
        <taxon>Bacillati</taxon>
        <taxon>Bacillota</taxon>
        <taxon>Clostridia</taxon>
        <taxon>Eubacteriales</taxon>
        <taxon>Acutalibacteraceae</taxon>
        <taxon>Acutalibacter</taxon>
    </lineage>
</organism>
<dbReference type="InterPro" id="IPR023823">
    <property type="entry name" value="CHP04066_peptide_maturation"/>
</dbReference>